<evidence type="ECO:0000313" key="3">
    <source>
        <dbReference type="Proteomes" id="UP000018948"/>
    </source>
</evidence>
<dbReference type="Proteomes" id="UP000018948">
    <property type="component" value="Unassembled WGS sequence"/>
</dbReference>
<protein>
    <submittedName>
        <fullName evidence="2">Uncharacterized protein</fullName>
    </submittedName>
</protein>
<gene>
    <name evidence="2" type="ORF">F442_12055</name>
</gene>
<evidence type="ECO:0000256" key="1">
    <source>
        <dbReference type="SAM" id="MobiDB-lite"/>
    </source>
</evidence>
<reference evidence="2 3" key="1">
    <citation type="submission" date="2013-11" db="EMBL/GenBank/DDBJ databases">
        <title>The Genome Sequence of Phytophthora parasitica P10297.</title>
        <authorList>
            <consortium name="The Broad Institute Genomics Platform"/>
            <person name="Russ C."/>
            <person name="Tyler B."/>
            <person name="Panabieres F."/>
            <person name="Shan W."/>
            <person name="Tripathy S."/>
            <person name="Grunwald N."/>
            <person name="Machado M."/>
            <person name="Johnson C.S."/>
            <person name="Walker B."/>
            <person name="Young S.K."/>
            <person name="Zeng Q."/>
            <person name="Gargeya S."/>
            <person name="Fitzgerald M."/>
            <person name="Haas B."/>
            <person name="Abouelleil A."/>
            <person name="Allen A.W."/>
            <person name="Alvarado L."/>
            <person name="Arachchi H.M."/>
            <person name="Berlin A.M."/>
            <person name="Chapman S.B."/>
            <person name="Gainer-Dewar J."/>
            <person name="Goldberg J."/>
            <person name="Griggs A."/>
            <person name="Gujja S."/>
            <person name="Hansen M."/>
            <person name="Howarth C."/>
            <person name="Imamovic A."/>
            <person name="Ireland A."/>
            <person name="Larimer J."/>
            <person name="McCowan C."/>
            <person name="Murphy C."/>
            <person name="Pearson M."/>
            <person name="Poon T.W."/>
            <person name="Priest M."/>
            <person name="Roberts A."/>
            <person name="Saif S."/>
            <person name="Shea T."/>
            <person name="Sisk P."/>
            <person name="Sykes S."/>
            <person name="Wortman J."/>
            <person name="Nusbaum C."/>
            <person name="Birren B."/>
        </authorList>
    </citation>
    <scope>NUCLEOTIDE SEQUENCE [LARGE SCALE GENOMIC DNA]</scope>
    <source>
        <strain evidence="2 3">P10297</strain>
    </source>
</reference>
<feature type="non-terminal residue" evidence="2">
    <location>
        <position position="135"/>
    </location>
</feature>
<accession>W2Z116</accession>
<evidence type="ECO:0000313" key="2">
    <source>
        <dbReference type="EMBL" id="ETP40656.1"/>
    </source>
</evidence>
<organism evidence="2 3">
    <name type="scientific">Phytophthora nicotianae P10297</name>
    <dbReference type="NCBI Taxonomy" id="1317064"/>
    <lineage>
        <taxon>Eukaryota</taxon>
        <taxon>Sar</taxon>
        <taxon>Stramenopiles</taxon>
        <taxon>Oomycota</taxon>
        <taxon>Peronosporomycetes</taxon>
        <taxon>Peronosporales</taxon>
        <taxon>Peronosporaceae</taxon>
        <taxon>Phytophthora</taxon>
    </lineage>
</organism>
<dbReference type="AlphaFoldDB" id="W2Z116"/>
<proteinExistence type="predicted"/>
<feature type="region of interest" description="Disordered" evidence="1">
    <location>
        <begin position="82"/>
        <end position="135"/>
    </location>
</feature>
<comment type="caution">
    <text evidence="2">The sequence shown here is derived from an EMBL/GenBank/DDBJ whole genome shotgun (WGS) entry which is preliminary data.</text>
</comment>
<dbReference type="EMBL" id="ANIY01002518">
    <property type="protein sequence ID" value="ETP40656.1"/>
    <property type="molecule type" value="Genomic_DNA"/>
</dbReference>
<sequence length="135" mass="13590">MSLLFWRRTSASSAAVRLRSASRELARDGAALAVDDGSEGTELEVMDGLGDMSAERLERAELDGAGGAWLVEDSLDAECSGGELVTGSSTSMTSCAGAGPCSGDDERGADGAGEGNARTVGDDGGEEAIDKVLGT</sequence>
<name>W2Z116_PHYNI</name>